<evidence type="ECO:0000313" key="2">
    <source>
        <dbReference type="Proteomes" id="UP001183410"/>
    </source>
</evidence>
<evidence type="ECO:0000313" key="1">
    <source>
        <dbReference type="EMBL" id="MDT0268019.1"/>
    </source>
</evidence>
<accession>A0ABU2JSQ0</accession>
<name>A0ABU2JSQ0_9ACTN</name>
<dbReference type="Proteomes" id="UP001183410">
    <property type="component" value="Unassembled WGS sequence"/>
</dbReference>
<reference evidence="2" key="1">
    <citation type="submission" date="2023-07" db="EMBL/GenBank/DDBJ databases">
        <title>30 novel species of actinomycetes from the DSMZ collection.</title>
        <authorList>
            <person name="Nouioui I."/>
        </authorList>
    </citation>
    <scope>NUCLEOTIDE SEQUENCE [LARGE SCALE GENOMIC DNA]</scope>
    <source>
        <strain evidence="2">DSM 44915</strain>
    </source>
</reference>
<keyword evidence="2" id="KW-1185">Reference proteome</keyword>
<gene>
    <name evidence="1" type="ORF">RM844_17195</name>
</gene>
<dbReference type="EMBL" id="JAVREO010000009">
    <property type="protein sequence ID" value="MDT0268019.1"/>
    <property type="molecule type" value="Genomic_DNA"/>
</dbReference>
<organism evidence="1 2">
    <name type="scientific">Streptomyces chisholmiae</name>
    <dbReference type="NCBI Taxonomy" id="3075540"/>
    <lineage>
        <taxon>Bacteria</taxon>
        <taxon>Bacillati</taxon>
        <taxon>Actinomycetota</taxon>
        <taxon>Actinomycetes</taxon>
        <taxon>Kitasatosporales</taxon>
        <taxon>Streptomycetaceae</taxon>
        <taxon>Streptomyces</taxon>
    </lineage>
</organism>
<dbReference type="RefSeq" id="WP_311668104.1">
    <property type="nucleotide sequence ID" value="NZ_JAVREO010000009.1"/>
</dbReference>
<comment type="caution">
    <text evidence="1">The sequence shown here is derived from an EMBL/GenBank/DDBJ whole genome shotgun (WGS) entry which is preliminary data.</text>
</comment>
<sequence length="129" mass="13679">MSAGTPPRQVRVRVRGRDSRRVIDEHLRVELRSPDERSGAEFADVLTIRQAQPLPVAVSVAGDLLDAFPGCLVVAVPLAERSACVLGVRGGRLAVAPLSGARQVSALRPETLASTLHAWLVSGRVPADS</sequence>
<protein>
    <submittedName>
        <fullName evidence="1">Uncharacterized protein</fullName>
    </submittedName>
</protein>
<proteinExistence type="predicted"/>